<dbReference type="GO" id="GO:0019634">
    <property type="term" value="P:organic phosphonate metabolic process"/>
    <property type="evidence" value="ECO:0007669"/>
    <property type="project" value="InterPro"/>
</dbReference>
<dbReference type="SUPFAM" id="SSF159709">
    <property type="entry name" value="PhnH-like"/>
    <property type="match status" value="1"/>
</dbReference>
<reference evidence="2" key="1">
    <citation type="submission" date="2016-08" db="EMBL/GenBank/DDBJ databases">
        <authorList>
            <person name="Varghese N."/>
            <person name="Submissions Spin"/>
        </authorList>
    </citation>
    <scope>NUCLEOTIDE SEQUENCE [LARGE SCALE GENOMIC DNA]</scope>
    <source>
        <strain evidence="2">HAMBI 2971</strain>
    </source>
</reference>
<dbReference type="Pfam" id="PF05845">
    <property type="entry name" value="PhnH"/>
    <property type="match status" value="1"/>
</dbReference>
<proteinExistence type="predicted"/>
<sequence length="211" mass="22621">MTTAAHALSKNATGGLKAGFAEPVADSQEVFRSAMNAFGYAGRPFEIGQQLDGPTPFNTATSAFSLALMDFETSVWLQTQSDEAASWLRFHCGLPTVEDKTAATFAIITDPQSMPSLTAFHAGEIEYPECSTTLVIQVPSLVEGPKTTWAGPGINGSIEVAIAGLPSWFWSLWDLNRELYPRGIDAVFTCGNAMIALPRTVHVEFEDGSVA</sequence>
<dbReference type="InterPro" id="IPR008772">
    <property type="entry name" value="Phosphonate_metab_PhnH"/>
</dbReference>
<gene>
    <name evidence="1" type="ORF">GA0061102_102766</name>
</gene>
<dbReference type="PIRSF" id="PIRSF020680">
    <property type="entry name" value="PhnH"/>
    <property type="match status" value="1"/>
</dbReference>
<dbReference type="OrthoDB" id="9814509at2"/>
<dbReference type="Gene3D" id="3.40.50.11310">
    <property type="entry name" value="Bacterial phosphonate metabolism protein PhnH"/>
    <property type="match status" value="1"/>
</dbReference>
<dbReference type="Proteomes" id="UP000199435">
    <property type="component" value="Unassembled WGS sequence"/>
</dbReference>
<evidence type="ECO:0000313" key="1">
    <source>
        <dbReference type="EMBL" id="SCB38148.1"/>
    </source>
</evidence>
<accession>A0A1C3WE59</accession>
<dbReference type="AlphaFoldDB" id="A0A1C3WE59"/>
<dbReference type="InterPro" id="IPR038058">
    <property type="entry name" value="PhnH-like_sp"/>
</dbReference>
<evidence type="ECO:0000313" key="2">
    <source>
        <dbReference type="Proteomes" id="UP000199435"/>
    </source>
</evidence>
<dbReference type="STRING" id="411945.GA0061102_102766"/>
<keyword evidence="2" id="KW-1185">Reference proteome</keyword>
<name>A0A1C3WE59_9HYPH</name>
<protein>
    <submittedName>
        <fullName evidence="1">Alpha-D-ribose 1-methylphosphonate 5-triphosphate synthase subunit PhnH</fullName>
    </submittedName>
</protein>
<dbReference type="RefSeq" id="WP_092852686.1">
    <property type="nucleotide sequence ID" value="NZ_FMAH01000027.1"/>
</dbReference>
<dbReference type="NCBIfam" id="TIGR03292">
    <property type="entry name" value="PhnH_redo"/>
    <property type="match status" value="1"/>
</dbReference>
<dbReference type="EMBL" id="FMAH01000027">
    <property type="protein sequence ID" value="SCB38148.1"/>
    <property type="molecule type" value="Genomic_DNA"/>
</dbReference>
<organism evidence="1 2">
    <name type="scientific">Rhizobium miluonense</name>
    <dbReference type="NCBI Taxonomy" id="411945"/>
    <lineage>
        <taxon>Bacteria</taxon>
        <taxon>Pseudomonadati</taxon>
        <taxon>Pseudomonadota</taxon>
        <taxon>Alphaproteobacteria</taxon>
        <taxon>Hyphomicrobiales</taxon>
        <taxon>Rhizobiaceae</taxon>
        <taxon>Rhizobium/Agrobacterium group</taxon>
        <taxon>Rhizobium</taxon>
    </lineage>
</organism>